<name>A0A8S0RM61_OLEEU</name>
<evidence type="ECO:0000313" key="7">
    <source>
        <dbReference type="Proteomes" id="UP000594638"/>
    </source>
</evidence>
<comment type="caution">
    <text evidence="6">The sequence shown here is derived from an EMBL/GenBank/DDBJ whole genome shotgun (WGS) entry which is preliminary data.</text>
</comment>
<dbReference type="PIRSF" id="PIRSF007663">
    <property type="entry name" value="UCP007663"/>
    <property type="match status" value="1"/>
</dbReference>
<dbReference type="PANTHER" id="PTHR31084">
    <property type="entry name" value="ALPHA-L-FUCOSIDASE 2"/>
    <property type="match status" value="1"/>
</dbReference>
<dbReference type="OrthoDB" id="2848340at2759"/>
<dbReference type="InterPro" id="IPR016518">
    <property type="entry name" value="Alpha-L-fucosidase"/>
</dbReference>
<evidence type="ECO:0000259" key="3">
    <source>
        <dbReference type="Pfam" id="PF14498"/>
    </source>
</evidence>
<dbReference type="FunFam" id="1.50.10.10:FF:000028">
    <property type="entry name" value="Alpha-L-fucosidase 2"/>
    <property type="match status" value="1"/>
</dbReference>
<dbReference type="Pfam" id="PF14498">
    <property type="entry name" value="Glyco_hyd_65N_2"/>
    <property type="match status" value="1"/>
</dbReference>
<evidence type="ECO:0000256" key="2">
    <source>
        <dbReference type="SAM" id="Phobius"/>
    </source>
</evidence>
<dbReference type="PANTHER" id="PTHR31084:SF0">
    <property type="entry name" value="ALPHA-L-FUCOSIDASE 2"/>
    <property type="match status" value="1"/>
</dbReference>
<keyword evidence="2" id="KW-0472">Membrane</keyword>
<dbReference type="InterPro" id="IPR054363">
    <property type="entry name" value="GH95_cat"/>
</dbReference>
<evidence type="ECO:0000259" key="4">
    <source>
        <dbReference type="Pfam" id="PF21307"/>
    </source>
</evidence>
<dbReference type="AlphaFoldDB" id="A0A8S0RM61"/>
<feature type="region of interest" description="Disordered" evidence="1">
    <location>
        <begin position="254"/>
        <end position="274"/>
    </location>
</feature>
<sequence>MLKRIEVFFFLYVVVHLGFLFGFVHGVAMGDSEGVKKPLTDKDVWSSISEKAESSRPLEVRFNEPAKHWTDSFPIGNGRLGAMVWGGVATETLNLNEDTLWTGTPGYYTDPGVPPILSEVRKLVDDGQYAAATTAALNLSGDASNVYQFLGDMKLEFDDSNATYDKGTYKRVLDLDTATVKVEYSANGVEYLREYFALNPDQVIAMKISGNKLANLNFTVYLDSKLHHHSYVNDKNQIIMDGSCQGRRIPPKVYGNDSPILRGPPKSNESSNPQGIQYSAVLDLQISDGAGGVRVLDGRKLRVEGCNSAIILLVASSSFDGPFTKPVDSKKDPKSSSISKMDSVKRFSYGDLYARHIDDYQALFHRVSLQLSKSSKNVTVNPLRENTDETISTAQRVKSFKINEDPSLVELLFQYGRYLLISCSRPGTQVANLQGIWNKDIEPAWDGAQHLNINLQMNYWPSLPCNLNECQEPLFDYISSLSINGKKTAEVNYNASGWVAHQVSDLWAKTSPDRGQAVWALWQMGGAWLCTHLWEHYTYTMDKDFLRNKAYPLMESCASFLLDWLIEGRGGFLETNPSTSPEHTFIAPDGKPASVSYSSTMDMAIINEVFSSIVSAAEVLGKKEDALIARVRKAQPRLYPTKIARDGSIMEWVQDFEDPEVHHRHVSHLFGLFPGHSITLEKTPDLCKAADYTLYKRGEDGPGWSTVWKAALWARLRDSNHAYQMIKHLFDLVDPDRESDYEGGLYSNLFTAHPPFQIDANFGFSAAVAEMLVQSTVKDLYLLPSLPRDKWANGCVKGLKARGGVTVSICWSEGELDEVGLWSKNQNTEKSLHYGGITATVKISSATVYTFDKQLKCVKTQSLY</sequence>
<dbReference type="InterPro" id="IPR008928">
    <property type="entry name" value="6-hairpin_glycosidase_sf"/>
</dbReference>
<dbReference type="InterPro" id="IPR049053">
    <property type="entry name" value="AFCA-like_C"/>
</dbReference>
<dbReference type="SUPFAM" id="SSF48208">
    <property type="entry name" value="Six-hairpin glycosidases"/>
    <property type="match status" value="1"/>
</dbReference>
<dbReference type="Proteomes" id="UP000594638">
    <property type="component" value="Unassembled WGS sequence"/>
</dbReference>
<evidence type="ECO:0000313" key="6">
    <source>
        <dbReference type="EMBL" id="CAA2980498.1"/>
    </source>
</evidence>
<organism evidence="6 7">
    <name type="scientific">Olea europaea subsp. europaea</name>
    <dbReference type="NCBI Taxonomy" id="158383"/>
    <lineage>
        <taxon>Eukaryota</taxon>
        <taxon>Viridiplantae</taxon>
        <taxon>Streptophyta</taxon>
        <taxon>Embryophyta</taxon>
        <taxon>Tracheophyta</taxon>
        <taxon>Spermatophyta</taxon>
        <taxon>Magnoliopsida</taxon>
        <taxon>eudicotyledons</taxon>
        <taxon>Gunneridae</taxon>
        <taxon>Pentapetalae</taxon>
        <taxon>asterids</taxon>
        <taxon>lamiids</taxon>
        <taxon>Lamiales</taxon>
        <taxon>Oleaceae</taxon>
        <taxon>Oleeae</taxon>
        <taxon>Olea</taxon>
    </lineage>
</organism>
<dbReference type="GO" id="GO:0004560">
    <property type="term" value="F:alpha-L-fucosidase activity"/>
    <property type="evidence" value="ECO:0007669"/>
    <property type="project" value="InterPro"/>
</dbReference>
<reference evidence="6 7" key="1">
    <citation type="submission" date="2019-12" db="EMBL/GenBank/DDBJ databases">
        <authorList>
            <person name="Alioto T."/>
            <person name="Alioto T."/>
            <person name="Gomez Garrido J."/>
        </authorList>
    </citation>
    <scope>NUCLEOTIDE SEQUENCE [LARGE SCALE GENOMIC DNA]</scope>
</reference>
<keyword evidence="7" id="KW-1185">Reference proteome</keyword>
<dbReference type="InterPro" id="IPR012341">
    <property type="entry name" value="6hp_glycosidase-like_sf"/>
</dbReference>
<protein>
    <submittedName>
        <fullName evidence="6">Alpha-L-fucosidase 2</fullName>
    </submittedName>
</protein>
<proteinExistence type="predicted"/>
<accession>A0A8S0RM61</accession>
<keyword evidence="2" id="KW-1133">Transmembrane helix</keyword>
<dbReference type="Gramene" id="OE9A018138T2">
    <property type="protein sequence ID" value="OE9A018138C2"/>
    <property type="gene ID" value="OE9A018138"/>
</dbReference>
<dbReference type="Gene3D" id="1.50.10.10">
    <property type="match status" value="1"/>
</dbReference>
<feature type="domain" description="Glycosyl hydrolase family 95 N-terminal" evidence="3">
    <location>
        <begin position="61"/>
        <end position="321"/>
    </location>
</feature>
<dbReference type="Pfam" id="PF22124">
    <property type="entry name" value="Glyco_hydro_95_cat"/>
    <property type="match status" value="1"/>
</dbReference>
<dbReference type="InterPro" id="IPR027414">
    <property type="entry name" value="GH95_N_dom"/>
</dbReference>
<dbReference type="EMBL" id="CACTIH010003648">
    <property type="protein sequence ID" value="CAA2980498.1"/>
    <property type="molecule type" value="Genomic_DNA"/>
</dbReference>
<feature type="domain" description="Alpha fucosidase A-like C-terminal" evidence="4">
    <location>
        <begin position="774"/>
        <end position="834"/>
    </location>
</feature>
<dbReference type="GO" id="GO:0005975">
    <property type="term" value="P:carbohydrate metabolic process"/>
    <property type="evidence" value="ECO:0007669"/>
    <property type="project" value="InterPro"/>
</dbReference>
<feature type="transmembrane region" description="Helical" evidence="2">
    <location>
        <begin position="7"/>
        <end position="28"/>
    </location>
</feature>
<gene>
    <name evidence="6" type="ORF">OLEA9_A018138</name>
</gene>
<evidence type="ECO:0000259" key="5">
    <source>
        <dbReference type="Pfam" id="PF22124"/>
    </source>
</evidence>
<dbReference type="Pfam" id="PF21307">
    <property type="entry name" value="Glyco_hydro_95_C"/>
    <property type="match status" value="1"/>
</dbReference>
<feature type="domain" description="Glycosyl hydrolase family 95 catalytic" evidence="5">
    <location>
        <begin position="348"/>
        <end position="772"/>
    </location>
</feature>
<keyword evidence="2" id="KW-0812">Transmembrane</keyword>
<evidence type="ECO:0000256" key="1">
    <source>
        <dbReference type="SAM" id="MobiDB-lite"/>
    </source>
</evidence>